<keyword evidence="2" id="KW-1185">Reference proteome</keyword>
<protein>
    <submittedName>
        <fullName evidence="1">Uncharacterized protein</fullName>
    </submittedName>
</protein>
<evidence type="ECO:0000313" key="1">
    <source>
        <dbReference type="EMBL" id="RZC53841.1"/>
    </source>
</evidence>
<sequence length="92" mass="9962">MSARRILCYNAWTSNARIHGEVMGAAAMVIFCARENSILAQVPNKDSRNGSTGVGGSGRVQEVEIASLRLAAAQATDEVRFAQELLGREFHK</sequence>
<name>A0A4Y7J1L9_PAPSO</name>
<organism evidence="1 2">
    <name type="scientific">Papaver somniferum</name>
    <name type="common">Opium poppy</name>
    <dbReference type="NCBI Taxonomy" id="3469"/>
    <lineage>
        <taxon>Eukaryota</taxon>
        <taxon>Viridiplantae</taxon>
        <taxon>Streptophyta</taxon>
        <taxon>Embryophyta</taxon>
        <taxon>Tracheophyta</taxon>
        <taxon>Spermatophyta</taxon>
        <taxon>Magnoliopsida</taxon>
        <taxon>Ranunculales</taxon>
        <taxon>Papaveraceae</taxon>
        <taxon>Papaveroideae</taxon>
        <taxon>Papaver</taxon>
    </lineage>
</organism>
<reference evidence="1 2" key="1">
    <citation type="journal article" date="2018" name="Science">
        <title>The opium poppy genome and morphinan production.</title>
        <authorList>
            <person name="Guo L."/>
            <person name="Winzer T."/>
            <person name="Yang X."/>
            <person name="Li Y."/>
            <person name="Ning Z."/>
            <person name="He Z."/>
            <person name="Teodor R."/>
            <person name="Lu Y."/>
            <person name="Bowser T.A."/>
            <person name="Graham I.A."/>
            <person name="Ye K."/>
        </authorList>
    </citation>
    <scope>NUCLEOTIDE SEQUENCE [LARGE SCALE GENOMIC DNA]</scope>
    <source>
        <strain evidence="2">cv. HN1</strain>
        <tissue evidence="1">Leaves</tissue>
    </source>
</reference>
<dbReference type="AlphaFoldDB" id="A0A4Y7J1L9"/>
<evidence type="ECO:0000313" key="2">
    <source>
        <dbReference type="Proteomes" id="UP000316621"/>
    </source>
</evidence>
<proteinExistence type="predicted"/>
<dbReference type="Gramene" id="RZC53841">
    <property type="protein sequence ID" value="RZC53841"/>
    <property type="gene ID" value="C5167_012691"/>
</dbReference>
<gene>
    <name evidence="1" type="ORF">C5167_012691</name>
</gene>
<accession>A0A4Y7J1L9</accession>
<dbReference type="Proteomes" id="UP000316621">
    <property type="component" value="Chromosome 3"/>
</dbReference>
<dbReference type="EMBL" id="CM010717">
    <property type="protein sequence ID" value="RZC53841.1"/>
    <property type="molecule type" value="Genomic_DNA"/>
</dbReference>